<proteinExistence type="predicted"/>
<evidence type="ECO:0000313" key="3">
    <source>
        <dbReference type="Proteomes" id="UP000712600"/>
    </source>
</evidence>
<sequence>MNFPKINLNLHLLFSALVVDVLERVFRAYALGKMPMERSYINERMANSFMYWNDCVEPDDLDAMWMDPVAVADITVRRHFDSILDPEMVSDRKPLIMRCTKKIEKQSFCIETAVCLVTVVAVNMSDAGPSSSHPTDPSSPGFKHHLLYYISTARPLF</sequence>
<dbReference type="EMBL" id="QGKX02000088">
    <property type="protein sequence ID" value="KAF3584455.1"/>
    <property type="molecule type" value="Genomic_DNA"/>
</dbReference>
<accession>A0A8S9RSZ2</accession>
<evidence type="ECO:0000313" key="2">
    <source>
        <dbReference type="EMBL" id="KAF3584455.1"/>
    </source>
</evidence>
<protein>
    <submittedName>
        <fullName evidence="2">Uncharacterized protein</fullName>
    </submittedName>
</protein>
<keyword evidence="1" id="KW-0732">Signal</keyword>
<name>A0A8S9RSZ2_BRACR</name>
<evidence type="ECO:0000256" key="1">
    <source>
        <dbReference type="SAM" id="SignalP"/>
    </source>
</evidence>
<reference evidence="2" key="1">
    <citation type="submission" date="2019-12" db="EMBL/GenBank/DDBJ databases">
        <title>Genome sequencing and annotation of Brassica cretica.</title>
        <authorList>
            <person name="Studholme D.J."/>
            <person name="Sarris P."/>
        </authorList>
    </citation>
    <scope>NUCLEOTIDE SEQUENCE</scope>
    <source>
        <strain evidence="2">PFS-109/04</strain>
        <tissue evidence="2">Leaf</tissue>
    </source>
</reference>
<organism evidence="2 3">
    <name type="scientific">Brassica cretica</name>
    <name type="common">Mustard</name>
    <dbReference type="NCBI Taxonomy" id="69181"/>
    <lineage>
        <taxon>Eukaryota</taxon>
        <taxon>Viridiplantae</taxon>
        <taxon>Streptophyta</taxon>
        <taxon>Embryophyta</taxon>
        <taxon>Tracheophyta</taxon>
        <taxon>Spermatophyta</taxon>
        <taxon>Magnoliopsida</taxon>
        <taxon>eudicotyledons</taxon>
        <taxon>Gunneridae</taxon>
        <taxon>Pentapetalae</taxon>
        <taxon>rosids</taxon>
        <taxon>malvids</taxon>
        <taxon>Brassicales</taxon>
        <taxon>Brassicaceae</taxon>
        <taxon>Brassiceae</taxon>
        <taxon>Brassica</taxon>
    </lineage>
</organism>
<dbReference type="Proteomes" id="UP000712600">
    <property type="component" value="Unassembled WGS sequence"/>
</dbReference>
<feature type="signal peptide" evidence="1">
    <location>
        <begin position="1"/>
        <end position="23"/>
    </location>
</feature>
<comment type="caution">
    <text evidence="2">The sequence shown here is derived from an EMBL/GenBank/DDBJ whole genome shotgun (WGS) entry which is preliminary data.</text>
</comment>
<gene>
    <name evidence="2" type="ORF">F2Q69_00026863</name>
</gene>
<dbReference type="AlphaFoldDB" id="A0A8S9RSZ2"/>
<feature type="chain" id="PRO_5035935901" evidence="1">
    <location>
        <begin position="24"/>
        <end position="157"/>
    </location>
</feature>